<accession>F6B5Z3</accession>
<dbReference type="AlphaFoldDB" id="F6B5Z3"/>
<keyword evidence="3" id="KW-1185">Reference proteome</keyword>
<dbReference type="eggNOG" id="ENOG5032V4H">
    <property type="taxonomic scope" value="Bacteria"/>
</dbReference>
<keyword evidence="1" id="KW-0812">Transmembrane</keyword>
<keyword evidence="1" id="KW-1133">Transmembrane helix</keyword>
<evidence type="ECO:0000313" key="3">
    <source>
        <dbReference type="Proteomes" id="UP000009226"/>
    </source>
</evidence>
<dbReference type="KEGG" id="dca:Desca_1457"/>
<dbReference type="HOGENOM" id="CLU_124880_0_0_9"/>
<sequence>MQWHGLRLPVVFLAFVCGLILAFGGQYVYKEYIFQQPLNEILAENKLVDEFKVDNDTQIPVIKVKLANNHVSLMEAYQQLNQSVGQVMNKKPYELEFISNSDASLDQAFYESHYVIYQAQVAGNFPDVAAKVKQAAAKQGAEGKVFVDENNIYIQMYKPDGHYLNKVIPRQNTLNGVTLQGGGQIAKGN</sequence>
<feature type="transmembrane region" description="Helical" evidence="1">
    <location>
        <begin position="6"/>
        <end position="29"/>
    </location>
</feature>
<organism evidence="2 3">
    <name type="scientific">Desulfotomaculum nigrificans (strain DSM 14880 / VKM B-2319 / CO-1-SRB)</name>
    <name type="common">Desulfotomaculum carboxydivorans</name>
    <dbReference type="NCBI Taxonomy" id="868595"/>
    <lineage>
        <taxon>Bacteria</taxon>
        <taxon>Bacillati</taxon>
        <taxon>Bacillota</taxon>
        <taxon>Clostridia</taxon>
        <taxon>Eubacteriales</taxon>
        <taxon>Desulfotomaculaceae</taxon>
        <taxon>Desulfotomaculum</taxon>
    </lineage>
</organism>
<evidence type="ECO:0000256" key="1">
    <source>
        <dbReference type="SAM" id="Phobius"/>
    </source>
</evidence>
<protein>
    <submittedName>
        <fullName evidence="2">Uncharacterized protein</fullName>
    </submittedName>
</protein>
<reference evidence="2" key="1">
    <citation type="submission" date="2011-05" db="EMBL/GenBank/DDBJ databases">
        <title>Complete sequence of Desulfotomaculum carboxydivorans CO-1-SRB.</title>
        <authorList>
            <consortium name="US DOE Joint Genome Institute"/>
            <person name="Lucas S."/>
            <person name="Han J."/>
            <person name="Lapidus A."/>
            <person name="Cheng J.-F."/>
            <person name="Goodwin L."/>
            <person name="Pitluck S."/>
            <person name="Peters L."/>
            <person name="Mikhailova N."/>
            <person name="Lu M."/>
            <person name="Han C."/>
            <person name="Tapia R."/>
            <person name="Land M."/>
            <person name="Hauser L."/>
            <person name="Kyrpides N."/>
            <person name="Ivanova N."/>
            <person name="Pagani I."/>
            <person name="Stams A."/>
            <person name="Plugge C."/>
            <person name="Muyzer G."/>
            <person name="Kuever J."/>
            <person name="Parshina S."/>
            <person name="Ivanova A."/>
            <person name="Nazina T."/>
            <person name="Woyke T."/>
        </authorList>
    </citation>
    <scope>NUCLEOTIDE SEQUENCE [LARGE SCALE GENOMIC DNA]</scope>
    <source>
        <strain evidence="2">CO-1-SRB</strain>
    </source>
</reference>
<dbReference type="STRING" id="868595.Desca_1457"/>
<gene>
    <name evidence="2" type="ordered locus">Desca_1457</name>
</gene>
<dbReference type="EMBL" id="CP002736">
    <property type="protein sequence ID" value="AEF94312.1"/>
    <property type="molecule type" value="Genomic_DNA"/>
</dbReference>
<name>F6B5Z3_DESCC</name>
<evidence type="ECO:0000313" key="2">
    <source>
        <dbReference type="EMBL" id="AEF94312.1"/>
    </source>
</evidence>
<dbReference type="Proteomes" id="UP000009226">
    <property type="component" value="Chromosome"/>
</dbReference>
<proteinExistence type="predicted"/>
<keyword evidence="1" id="KW-0472">Membrane</keyword>
<dbReference type="RefSeq" id="WP_013810200.1">
    <property type="nucleotide sequence ID" value="NC_015565.1"/>
</dbReference>